<dbReference type="KEGG" id="hadh:FRZ61_01250"/>
<dbReference type="OrthoDB" id="9799024at2"/>
<evidence type="ECO:0000259" key="2">
    <source>
        <dbReference type="Pfam" id="PF04909"/>
    </source>
</evidence>
<evidence type="ECO:0000256" key="1">
    <source>
        <dbReference type="ARBA" id="ARBA00023239"/>
    </source>
</evidence>
<dbReference type="GO" id="GO:0016787">
    <property type="term" value="F:hydrolase activity"/>
    <property type="evidence" value="ECO:0007669"/>
    <property type="project" value="InterPro"/>
</dbReference>
<gene>
    <name evidence="3" type="ORF">FRZ61_01250</name>
</gene>
<dbReference type="Pfam" id="PF04909">
    <property type="entry name" value="Amidohydro_2"/>
    <property type="match status" value="1"/>
</dbReference>
<organism evidence="3 4">
    <name type="scientific">Hypericibacter adhaerens</name>
    <dbReference type="NCBI Taxonomy" id="2602016"/>
    <lineage>
        <taxon>Bacteria</taxon>
        <taxon>Pseudomonadati</taxon>
        <taxon>Pseudomonadota</taxon>
        <taxon>Alphaproteobacteria</taxon>
        <taxon>Rhodospirillales</taxon>
        <taxon>Dongiaceae</taxon>
        <taxon>Hypericibacter</taxon>
    </lineage>
</organism>
<reference evidence="3 4" key="1">
    <citation type="submission" date="2019-08" db="EMBL/GenBank/DDBJ databases">
        <title>Hyperibacter terrae gen. nov., sp. nov. and Hyperibacter viscosus sp. nov., two new members in the family Rhodospirillaceae isolated from the rhizosphere of Hypericum perforatum.</title>
        <authorList>
            <person name="Noviana Z."/>
        </authorList>
    </citation>
    <scope>NUCLEOTIDE SEQUENCE [LARGE SCALE GENOMIC DNA]</scope>
    <source>
        <strain evidence="3 4">R5959</strain>
    </source>
</reference>
<sequence length="282" mass="31836">MVGAIDSLSGHFTPENIEKNYLHNEEELSRFAQVGRARTLKGYAPADFMARMDEIGVDKLLICAILTWSYHNQRPLEHTTADEVIAVTKLYPDRLFGLAGINPMKGVAGVRELERLIKDHGFKGLHLHPHGFGLPPDHAYYFPYYAKCEELGATVVISMGHTLDFMPVEHGRPYHLDKIALYFPNLAIVCAHTGWPWVEEAIALAWKHPNVFIGTSAYAPKYWSPELVKFINSRGQDKVMWGTDYPLIDHKESLEQIRALGLKPQAEAKLIRDNAARVFGFA</sequence>
<feature type="domain" description="Amidohydrolase-related" evidence="2">
    <location>
        <begin position="72"/>
        <end position="281"/>
    </location>
</feature>
<dbReference type="Proteomes" id="UP000325797">
    <property type="component" value="Chromosome"/>
</dbReference>
<dbReference type="EMBL" id="CP042582">
    <property type="protein sequence ID" value="QEX20210.1"/>
    <property type="molecule type" value="Genomic_DNA"/>
</dbReference>
<dbReference type="InterPro" id="IPR006680">
    <property type="entry name" value="Amidohydro-rel"/>
</dbReference>
<accession>A0A5J6MVN2</accession>
<dbReference type="InterPro" id="IPR032466">
    <property type="entry name" value="Metal_Hydrolase"/>
</dbReference>
<dbReference type="SUPFAM" id="SSF51556">
    <property type="entry name" value="Metallo-dependent hydrolases"/>
    <property type="match status" value="1"/>
</dbReference>
<dbReference type="GO" id="GO:0016831">
    <property type="term" value="F:carboxy-lyase activity"/>
    <property type="evidence" value="ECO:0007669"/>
    <property type="project" value="InterPro"/>
</dbReference>
<dbReference type="InterPro" id="IPR032465">
    <property type="entry name" value="ACMSD"/>
</dbReference>
<keyword evidence="1" id="KW-0456">Lyase</keyword>
<proteinExistence type="predicted"/>
<protein>
    <recommendedName>
        <fullName evidence="2">Amidohydrolase-related domain-containing protein</fullName>
    </recommendedName>
</protein>
<dbReference type="RefSeq" id="WP_151114467.1">
    <property type="nucleotide sequence ID" value="NZ_CP042582.1"/>
</dbReference>
<dbReference type="PANTHER" id="PTHR21240">
    <property type="entry name" value="2-AMINO-3-CARBOXYLMUCONATE-6-SEMIALDEHYDE DECARBOXYLASE"/>
    <property type="match status" value="1"/>
</dbReference>
<dbReference type="Gene3D" id="3.20.20.140">
    <property type="entry name" value="Metal-dependent hydrolases"/>
    <property type="match status" value="1"/>
</dbReference>
<evidence type="ECO:0000313" key="3">
    <source>
        <dbReference type="EMBL" id="QEX20210.1"/>
    </source>
</evidence>
<evidence type="ECO:0000313" key="4">
    <source>
        <dbReference type="Proteomes" id="UP000325797"/>
    </source>
</evidence>
<dbReference type="PANTHER" id="PTHR21240:SF19">
    <property type="entry name" value="CATALYTIC_ HYDROLASE"/>
    <property type="match status" value="1"/>
</dbReference>
<name>A0A5J6MVN2_9PROT</name>
<dbReference type="AlphaFoldDB" id="A0A5J6MVN2"/>
<keyword evidence="4" id="KW-1185">Reference proteome</keyword>